<dbReference type="PANTHER" id="PTHR33567">
    <property type="entry name" value="CHROMATE ION TRANSPORTER (EUROFUNG)"/>
    <property type="match status" value="1"/>
</dbReference>
<dbReference type="AlphaFoldDB" id="A0A1L3SZG2"/>
<protein>
    <submittedName>
        <fullName evidence="8">Chromate transporter</fullName>
    </submittedName>
</protein>
<dbReference type="InterPro" id="IPR014047">
    <property type="entry name" value="Chr_Tranpt_l_chain"/>
</dbReference>
<keyword evidence="6 7" id="KW-0472">Membrane</keyword>
<feature type="transmembrane region" description="Helical" evidence="7">
    <location>
        <begin position="294"/>
        <end position="313"/>
    </location>
</feature>
<feature type="transmembrane region" description="Helical" evidence="7">
    <location>
        <begin position="360"/>
        <end position="386"/>
    </location>
</feature>
<dbReference type="OrthoDB" id="8969999at2"/>
<dbReference type="Pfam" id="PF02417">
    <property type="entry name" value="Chromate_transp"/>
    <property type="match status" value="2"/>
</dbReference>
<dbReference type="EMBL" id="CP018171">
    <property type="protein sequence ID" value="APH74692.1"/>
    <property type="molecule type" value="Genomic_DNA"/>
</dbReference>
<evidence type="ECO:0000313" key="8">
    <source>
        <dbReference type="EMBL" id="APH74692.1"/>
    </source>
</evidence>
<keyword evidence="4 7" id="KW-0812">Transmembrane</keyword>
<organism evidence="8 9">
    <name type="scientific">Aquibium oceanicum</name>
    <dbReference type="NCBI Taxonomy" id="1670800"/>
    <lineage>
        <taxon>Bacteria</taxon>
        <taxon>Pseudomonadati</taxon>
        <taxon>Pseudomonadota</taxon>
        <taxon>Alphaproteobacteria</taxon>
        <taxon>Hyphomicrobiales</taxon>
        <taxon>Phyllobacteriaceae</taxon>
        <taxon>Aquibium</taxon>
    </lineage>
</organism>
<keyword evidence="9" id="KW-1185">Reference proteome</keyword>
<feature type="transmembrane region" description="Helical" evidence="7">
    <location>
        <begin position="407"/>
        <end position="427"/>
    </location>
</feature>
<evidence type="ECO:0000256" key="7">
    <source>
        <dbReference type="SAM" id="Phobius"/>
    </source>
</evidence>
<feature type="transmembrane region" description="Helical" evidence="7">
    <location>
        <begin position="118"/>
        <end position="139"/>
    </location>
</feature>
<feature type="transmembrane region" description="Helical" evidence="7">
    <location>
        <begin position="151"/>
        <end position="183"/>
    </location>
</feature>
<evidence type="ECO:0000256" key="1">
    <source>
        <dbReference type="ARBA" id="ARBA00004651"/>
    </source>
</evidence>
<dbReference type="GO" id="GO:0015109">
    <property type="term" value="F:chromate transmembrane transporter activity"/>
    <property type="evidence" value="ECO:0007669"/>
    <property type="project" value="InterPro"/>
</dbReference>
<feature type="transmembrane region" description="Helical" evidence="7">
    <location>
        <begin position="89"/>
        <end position="112"/>
    </location>
</feature>
<sequence>MPETSPVAPGAHPTLSEAFSVFARIGLLSFGGPAGQIALMHRYLVEEHKWLDEGRFLHALNYCMLLPGPEAMQLATYAGWLLHGVRGGLMAGLLFVLPGAVVLVALTMAYMLVGEVAIVQGLLFGLKAAVLAVVLEALIKVSRRALKGPSAVAIAVAAFVAIAFLGIAFPAIILGAALIGAVLHLFRSPGFRRRDATPVSADAVADTPLPSWARPSLSRLVSIVSVWLVLWFGPLLLLHAALGERHVLAVEASFFSKMAAVTFGGAYAVLAYVAQQAVEVHGWLRPDEMLTGLGLAETTPGPLILVLVFVGYLGAARFSALDPLLGGLAGALVTLWFTFVPCFLWIFAGAPYVETVRNVRWLAAALAAVTAAVVGVIANLAVWFALHVLFGEVNAYAVGPFDLPAPDLASFDAAAAVIALAAGIALLRFHANLIAVLMLSALAGAAMLLVGI</sequence>
<proteinExistence type="inferred from homology"/>
<dbReference type="NCBIfam" id="TIGR00937">
    <property type="entry name" value="2A51"/>
    <property type="match status" value="1"/>
</dbReference>
<evidence type="ECO:0000256" key="2">
    <source>
        <dbReference type="ARBA" id="ARBA00005262"/>
    </source>
</evidence>
<gene>
    <name evidence="8" type="ORF">BSQ44_18385</name>
</gene>
<dbReference type="InterPro" id="IPR003370">
    <property type="entry name" value="Chromate_transpt"/>
</dbReference>
<keyword evidence="5 7" id="KW-1133">Transmembrane helix</keyword>
<dbReference type="STRING" id="1670800.BSQ44_18385"/>
<feature type="transmembrane region" description="Helical" evidence="7">
    <location>
        <begin position="254"/>
        <end position="274"/>
    </location>
</feature>
<evidence type="ECO:0000256" key="3">
    <source>
        <dbReference type="ARBA" id="ARBA00022475"/>
    </source>
</evidence>
<feature type="transmembrane region" description="Helical" evidence="7">
    <location>
        <begin position="433"/>
        <end position="451"/>
    </location>
</feature>
<feature type="transmembrane region" description="Helical" evidence="7">
    <location>
        <begin position="325"/>
        <end position="348"/>
    </location>
</feature>
<evidence type="ECO:0000256" key="5">
    <source>
        <dbReference type="ARBA" id="ARBA00022989"/>
    </source>
</evidence>
<comment type="similarity">
    <text evidence="2">Belongs to the chromate ion transporter (CHR) (TC 2.A.51) family.</text>
</comment>
<dbReference type="GO" id="GO:0005886">
    <property type="term" value="C:plasma membrane"/>
    <property type="evidence" value="ECO:0007669"/>
    <property type="project" value="UniProtKB-SubCell"/>
</dbReference>
<feature type="transmembrane region" description="Helical" evidence="7">
    <location>
        <begin position="220"/>
        <end position="242"/>
    </location>
</feature>
<reference evidence="9" key="1">
    <citation type="submission" date="2016-11" db="EMBL/GenBank/DDBJ databases">
        <title>Mesorhizobium oceanicum sp. nov., isolated from deep seawater in South China Sea.</title>
        <authorList>
            <person name="Fu G.-Y."/>
        </authorList>
    </citation>
    <scope>NUCLEOTIDE SEQUENCE [LARGE SCALE GENOMIC DNA]</scope>
    <source>
        <strain evidence="9">B7</strain>
    </source>
</reference>
<dbReference type="Proteomes" id="UP000182840">
    <property type="component" value="Chromosome"/>
</dbReference>
<evidence type="ECO:0000256" key="4">
    <source>
        <dbReference type="ARBA" id="ARBA00022692"/>
    </source>
</evidence>
<dbReference type="PIRSF" id="PIRSF004810">
    <property type="entry name" value="ChrA"/>
    <property type="match status" value="1"/>
</dbReference>
<dbReference type="KEGG" id="meso:BSQ44_18385"/>
<evidence type="ECO:0000256" key="6">
    <source>
        <dbReference type="ARBA" id="ARBA00023136"/>
    </source>
</evidence>
<keyword evidence="3" id="KW-1003">Cell membrane</keyword>
<evidence type="ECO:0000313" key="9">
    <source>
        <dbReference type="Proteomes" id="UP000182840"/>
    </source>
</evidence>
<comment type="subcellular location">
    <subcellularLocation>
        <location evidence="1">Cell membrane</location>
        <topology evidence="1">Multi-pass membrane protein</topology>
    </subcellularLocation>
</comment>
<dbReference type="PANTHER" id="PTHR33567:SF3">
    <property type="entry name" value="CHROMATE ION TRANSPORTER (EUROFUNG)"/>
    <property type="match status" value="1"/>
</dbReference>
<accession>A0A1L3SZG2</accession>
<name>A0A1L3SZG2_9HYPH</name>